<dbReference type="EMBL" id="BGZK01001763">
    <property type="protein sequence ID" value="GBP85833.1"/>
    <property type="molecule type" value="Genomic_DNA"/>
</dbReference>
<name>A0A4C1ZF92_EUMVA</name>
<keyword evidence="2" id="KW-1185">Reference proteome</keyword>
<reference evidence="1 2" key="1">
    <citation type="journal article" date="2019" name="Commun. Biol.">
        <title>The bagworm genome reveals a unique fibroin gene that provides high tensile strength.</title>
        <authorList>
            <person name="Kono N."/>
            <person name="Nakamura H."/>
            <person name="Ohtoshi R."/>
            <person name="Tomita M."/>
            <person name="Numata K."/>
            <person name="Arakawa K."/>
        </authorList>
    </citation>
    <scope>NUCLEOTIDE SEQUENCE [LARGE SCALE GENOMIC DNA]</scope>
</reference>
<evidence type="ECO:0000313" key="1">
    <source>
        <dbReference type="EMBL" id="GBP85833.1"/>
    </source>
</evidence>
<organism evidence="1 2">
    <name type="scientific">Eumeta variegata</name>
    <name type="common">Bagworm moth</name>
    <name type="synonym">Eumeta japonica</name>
    <dbReference type="NCBI Taxonomy" id="151549"/>
    <lineage>
        <taxon>Eukaryota</taxon>
        <taxon>Metazoa</taxon>
        <taxon>Ecdysozoa</taxon>
        <taxon>Arthropoda</taxon>
        <taxon>Hexapoda</taxon>
        <taxon>Insecta</taxon>
        <taxon>Pterygota</taxon>
        <taxon>Neoptera</taxon>
        <taxon>Endopterygota</taxon>
        <taxon>Lepidoptera</taxon>
        <taxon>Glossata</taxon>
        <taxon>Ditrysia</taxon>
        <taxon>Tineoidea</taxon>
        <taxon>Psychidae</taxon>
        <taxon>Oiketicinae</taxon>
        <taxon>Eumeta</taxon>
    </lineage>
</organism>
<dbReference type="Proteomes" id="UP000299102">
    <property type="component" value="Unassembled WGS sequence"/>
</dbReference>
<gene>
    <name evidence="1" type="ORF">EVAR_68106_1</name>
</gene>
<sequence length="127" mass="14325">MSTRKGRLIRNSCERERDGTRVHYPPLFCHGQSTRPLFTSITAKIVSNCQTGIFARPSLYSSINGKTEIVSDTRKGIRAGGELDRACGGRADVIGHTTSIVLFLLLEERVRQPAYRYKYFTHPHCIL</sequence>
<dbReference type="AlphaFoldDB" id="A0A4C1ZF92"/>
<protein>
    <submittedName>
        <fullName evidence="1">Uncharacterized protein</fullName>
    </submittedName>
</protein>
<proteinExistence type="predicted"/>
<accession>A0A4C1ZF92</accession>
<evidence type="ECO:0000313" key="2">
    <source>
        <dbReference type="Proteomes" id="UP000299102"/>
    </source>
</evidence>
<comment type="caution">
    <text evidence="1">The sequence shown here is derived from an EMBL/GenBank/DDBJ whole genome shotgun (WGS) entry which is preliminary data.</text>
</comment>